<evidence type="ECO:0000313" key="3">
    <source>
        <dbReference type="Proteomes" id="UP001500748"/>
    </source>
</evidence>
<organism evidence="2 3">
    <name type="scientific">Flavobacterium ginsengiterrae</name>
    <dbReference type="NCBI Taxonomy" id="871695"/>
    <lineage>
        <taxon>Bacteria</taxon>
        <taxon>Pseudomonadati</taxon>
        <taxon>Bacteroidota</taxon>
        <taxon>Flavobacteriia</taxon>
        <taxon>Flavobacteriales</taxon>
        <taxon>Flavobacteriaceae</taxon>
        <taxon>Flavobacterium</taxon>
    </lineage>
</organism>
<proteinExistence type="predicted"/>
<comment type="caution">
    <text evidence="2">The sequence shown here is derived from an EMBL/GenBank/DDBJ whole genome shotgun (WGS) entry which is preliminary data.</text>
</comment>
<dbReference type="InterPro" id="IPR045523">
    <property type="entry name" value="GASH"/>
</dbReference>
<dbReference type="Proteomes" id="UP001500748">
    <property type="component" value="Unassembled WGS sequence"/>
</dbReference>
<sequence length="341" mass="38389">MADVAKYIKIFITTPDDAYVAKRIAAVNAIENAIKKITVNKILDFASGIISSLENPEASNEAINSIASAPLKKSSTSFVADEEQLQLLTCTLLAVLQYLEKAKDFNHTVSQEYVLALALWSGLSFQKPIEGMERLEALRIEILALAVKMVHDVSINSRTRIQLKPRVAPAAPTENTFVSFIKNAENSYGEMIDALRFNSNLDGEELDILWWIMSDWSGTFQKQVSVLNPVQKVIASCIEIGSMLRRFPAQAHSFLACKGVNQKEEYTGPELLEQIGELKSIIVEEFNTSDPIIKHKEIFPVFSFLIYEHQNTEMEIKRTLNEWSSRIMLELSLLNVNNFVE</sequence>
<gene>
    <name evidence="2" type="ORF">GCM10022423_29410</name>
</gene>
<accession>A0ABP7GS91</accession>
<protein>
    <recommendedName>
        <fullName evidence="1">GTPase-associated system helical domain-containing protein</fullName>
    </recommendedName>
</protein>
<dbReference type="Pfam" id="PF19994">
    <property type="entry name" value="GASH"/>
    <property type="match status" value="2"/>
</dbReference>
<keyword evidence="3" id="KW-1185">Reference proteome</keyword>
<dbReference type="RefSeq" id="WP_345145391.1">
    <property type="nucleotide sequence ID" value="NZ_BAABDU010000004.1"/>
</dbReference>
<feature type="domain" description="GTPase-associated system helical" evidence="1">
    <location>
        <begin position="3"/>
        <end position="170"/>
    </location>
</feature>
<dbReference type="EMBL" id="BAABDU010000004">
    <property type="protein sequence ID" value="GAA3773098.1"/>
    <property type="molecule type" value="Genomic_DNA"/>
</dbReference>
<evidence type="ECO:0000313" key="2">
    <source>
        <dbReference type="EMBL" id="GAA3773098.1"/>
    </source>
</evidence>
<reference evidence="3" key="1">
    <citation type="journal article" date="2019" name="Int. J. Syst. Evol. Microbiol.">
        <title>The Global Catalogue of Microorganisms (GCM) 10K type strain sequencing project: providing services to taxonomists for standard genome sequencing and annotation.</title>
        <authorList>
            <consortium name="The Broad Institute Genomics Platform"/>
            <consortium name="The Broad Institute Genome Sequencing Center for Infectious Disease"/>
            <person name="Wu L."/>
            <person name="Ma J."/>
        </authorList>
    </citation>
    <scope>NUCLEOTIDE SEQUENCE [LARGE SCALE GENOMIC DNA]</scope>
    <source>
        <strain evidence="3">JCM 17337</strain>
    </source>
</reference>
<evidence type="ECO:0000259" key="1">
    <source>
        <dbReference type="Pfam" id="PF19994"/>
    </source>
</evidence>
<name>A0ABP7GS91_9FLAO</name>
<feature type="domain" description="GTPase-associated system helical" evidence="1">
    <location>
        <begin position="190"/>
        <end position="334"/>
    </location>
</feature>